<dbReference type="Gene3D" id="3.10.580.10">
    <property type="entry name" value="CBS-domain"/>
    <property type="match status" value="1"/>
</dbReference>
<accession>A0ABY7TL76</accession>
<dbReference type="SUPFAM" id="SSF54631">
    <property type="entry name" value="CBS-domain pair"/>
    <property type="match status" value="1"/>
</dbReference>
<dbReference type="Pfam" id="PF00571">
    <property type="entry name" value="CBS"/>
    <property type="match status" value="2"/>
</dbReference>
<dbReference type="PANTHER" id="PTHR43080">
    <property type="entry name" value="CBS DOMAIN-CONTAINING PROTEIN CBSX3, MITOCHONDRIAL"/>
    <property type="match status" value="1"/>
</dbReference>
<dbReference type="Proteomes" id="UP001220395">
    <property type="component" value="Chromosome"/>
</dbReference>
<evidence type="ECO:0000313" key="5">
    <source>
        <dbReference type="Proteomes" id="UP001220395"/>
    </source>
</evidence>
<dbReference type="InterPro" id="IPR046342">
    <property type="entry name" value="CBS_dom_sf"/>
</dbReference>
<keyword evidence="1 2" id="KW-0129">CBS domain</keyword>
<sequence length="142" mass="15142">MTIAAILEARDAHIISVNPEATVREVVALLAAQRIGAVPVVEDGRVIGILSERDIIRGLAGEGPALLDRAAGEVMTSPVISVEPGLEPLEGLTLMTRQRVRHLPVMAGEAMIGFVSIGDLVKARIEAIEREAEAMRVYIQTA</sequence>
<dbReference type="SMART" id="SM00116">
    <property type="entry name" value="CBS"/>
    <property type="match status" value="2"/>
</dbReference>
<gene>
    <name evidence="4" type="ORF">PQ455_16155</name>
</gene>
<feature type="domain" description="CBS" evidence="3">
    <location>
        <begin position="75"/>
        <end position="130"/>
    </location>
</feature>
<organism evidence="4 5">
    <name type="scientific">Sphingomonas naphthae</name>
    <dbReference type="NCBI Taxonomy" id="1813468"/>
    <lineage>
        <taxon>Bacteria</taxon>
        <taxon>Pseudomonadati</taxon>
        <taxon>Pseudomonadota</taxon>
        <taxon>Alphaproteobacteria</taxon>
        <taxon>Sphingomonadales</taxon>
        <taxon>Sphingomonadaceae</taxon>
        <taxon>Sphingomonas</taxon>
    </lineage>
</organism>
<feature type="domain" description="CBS" evidence="3">
    <location>
        <begin position="9"/>
        <end position="66"/>
    </location>
</feature>
<dbReference type="CDD" id="cd04623">
    <property type="entry name" value="CBS_pair_bac_euk"/>
    <property type="match status" value="1"/>
</dbReference>
<dbReference type="EMBL" id="CP117411">
    <property type="protein sequence ID" value="WCT73135.1"/>
    <property type="molecule type" value="Genomic_DNA"/>
</dbReference>
<dbReference type="PROSITE" id="PS51371">
    <property type="entry name" value="CBS"/>
    <property type="match status" value="2"/>
</dbReference>
<keyword evidence="5" id="KW-1185">Reference proteome</keyword>
<evidence type="ECO:0000259" key="3">
    <source>
        <dbReference type="PROSITE" id="PS51371"/>
    </source>
</evidence>
<evidence type="ECO:0000256" key="1">
    <source>
        <dbReference type="ARBA" id="ARBA00023122"/>
    </source>
</evidence>
<protein>
    <submittedName>
        <fullName evidence="4">CBS domain-containing protein</fullName>
    </submittedName>
</protein>
<dbReference type="InterPro" id="IPR000644">
    <property type="entry name" value="CBS_dom"/>
</dbReference>
<evidence type="ECO:0000313" key="4">
    <source>
        <dbReference type="EMBL" id="WCT73135.1"/>
    </source>
</evidence>
<name>A0ABY7TL76_9SPHN</name>
<evidence type="ECO:0000256" key="2">
    <source>
        <dbReference type="PROSITE-ProRule" id="PRU00703"/>
    </source>
</evidence>
<dbReference type="PANTHER" id="PTHR43080:SF2">
    <property type="entry name" value="CBS DOMAIN-CONTAINING PROTEIN"/>
    <property type="match status" value="1"/>
</dbReference>
<dbReference type="RefSeq" id="WP_273687136.1">
    <property type="nucleotide sequence ID" value="NZ_CP117411.1"/>
</dbReference>
<dbReference type="InterPro" id="IPR051257">
    <property type="entry name" value="Diverse_CBS-Domain"/>
</dbReference>
<proteinExistence type="predicted"/>
<dbReference type="InterPro" id="IPR044725">
    <property type="entry name" value="CBSX3_CBS_dom"/>
</dbReference>
<reference evidence="4 5" key="1">
    <citation type="submission" date="2023-02" db="EMBL/GenBank/DDBJ databases">
        <title>Genome sequence of Sphingomonas naphthae.</title>
        <authorList>
            <person name="Kim S."/>
            <person name="Heo J."/>
            <person name="Kwon S.-W."/>
        </authorList>
    </citation>
    <scope>NUCLEOTIDE SEQUENCE [LARGE SCALE GENOMIC DNA]</scope>
    <source>
        <strain evidence="4 5">KACC 18716</strain>
    </source>
</reference>